<proteinExistence type="predicted"/>
<name>A0A5C4N5M6_9RHOB</name>
<evidence type="ECO:0000313" key="2">
    <source>
        <dbReference type="Proteomes" id="UP000305887"/>
    </source>
</evidence>
<dbReference type="Proteomes" id="UP000305887">
    <property type="component" value="Unassembled WGS sequence"/>
</dbReference>
<dbReference type="OrthoDB" id="9792179at2"/>
<dbReference type="EMBL" id="VDFU01000001">
    <property type="protein sequence ID" value="TNC53023.1"/>
    <property type="molecule type" value="Genomic_DNA"/>
</dbReference>
<dbReference type="Pfam" id="PF06707">
    <property type="entry name" value="DUF1194"/>
    <property type="match status" value="1"/>
</dbReference>
<reference evidence="1 2" key="1">
    <citation type="submission" date="2019-06" db="EMBL/GenBank/DDBJ databases">
        <title>YIM 131921 draft genome.</title>
        <authorList>
            <person name="Jiang L."/>
        </authorList>
    </citation>
    <scope>NUCLEOTIDE SEQUENCE [LARGE SCALE GENOMIC DNA]</scope>
    <source>
        <strain evidence="1 2">YIM 131921</strain>
    </source>
</reference>
<comment type="caution">
    <text evidence="1">The sequence shown here is derived from an EMBL/GenBank/DDBJ whole genome shotgun (WGS) entry which is preliminary data.</text>
</comment>
<keyword evidence="2" id="KW-1185">Reference proteome</keyword>
<gene>
    <name evidence="1" type="ORF">FHG66_01680</name>
</gene>
<evidence type="ECO:0000313" key="1">
    <source>
        <dbReference type="EMBL" id="TNC53023.1"/>
    </source>
</evidence>
<dbReference type="AlphaFoldDB" id="A0A5C4N5M6"/>
<dbReference type="InterPro" id="IPR010607">
    <property type="entry name" value="DUF1194"/>
</dbReference>
<dbReference type="SUPFAM" id="SSF53300">
    <property type="entry name" value="vWA-like"/>
    <property type="match status" value="1"/>
</dbReference>
<dbReference type="RefSeq" id="WP_139074947.1">
    <property type="nucleotide sequence ID" value="NZ_VDFU01000001.1"/>
</dbReference>
<sequence>MAAVAPWSLVTLLGLTFPVMAQDCRLALVLALDVSSSVDAVEDRLQRDGLARALLAPEVIRAFLTGEPVALFAFEWSSPSYQMDLTPGWQIIDTEEDLVRVAAALGIGEEVGESRQKPAGTTGLGTALVYAAGVLSSGPPCAAQTVDISGDGENNEGVRPEVLYRTPLFDDVTVNALIVDRLRIKHIPPEEIDLVAWFDAHVLHGPGAFWIVAEDYEDYERAMKVKLLRELGMPIVGEGSATGLQSPS</sequence>
<protein>
    <submittedName>
        <fullName evidence="1">DUF1194 domain-containing protein</fullName>
    </submittedName>
</protein>
<accession>A0A5C4N5M6</accession>
<organism evidence="1 2">
    <name type="scientific">Rubellimicrobium rubrum</name>
    <dbReference type="NCBI Taxonomy" id="2585369"/>
    <lineage>
        <taxon>Bacteria</taxon>
        <taxon>Pseudomonadati</taxon>
        <taxon>Pseudomonadota</taxon>
        <taxon>Alphaproteobacteria</taxon>
        <taxon>Rhodobacterales</taxon>
        <taxon>Roseobacteraceae</taxon>
        <taxon>Rubellimicrobium</taxon>
    </lineage>
</organism>
<dbReference type="InterPro" id="IPR036465">
    <property type="entry name" value="vWFA_dom_sf"/>
</dbReference>